<sequence length="254" mass="27678">MASCKNSYEHAPGCKKAKCERSADLSSSGATCKWCRNEVTPTSKPDESYIMLADPDKSRDPMPNQSSEQQPGIPDSSHRHVAFRGAPDEQDRAHQGLVDEPHHPKHRGLSKAEAYDEIVNIVKQAYRQPDDCGPDSEQSPADTSISAFPASPPLRRRSSVARILSSLHHHLNTLTWDADIHTEVQGPEVNGPELSKRSSWRDLVPHKHGKAEAHSADAVAPVLAKGPAGQRRSSIKEFCNAHPLNTSGVQLSAA</sequence>
<protein>
    <submittedName>
        <fullName evidence="2">Uncharacterized protein</fullName>
    </submittedName>
</protein>
<comment type="caution">
    <text evidence="2">The sequence shown here is derived from an EMBL/GenBank/DDBJ whole genome shotgun (WGS) entry which is preliminary data.</text>
</comment>
<proteinExistence type="predicted"/>
<reference evidence="2" key="1">
    <citation type="submission" date="2023-08" db="EMBL/GenBank/DDBJ databases">
        <title>Black Yeasts Isolated from many extreme environments.</title>
        <authorList>
            <person name="Coleine C."/>
            <person name="Stajich J.E."/>
            <person name="Selbmann L."/>
        </authorList>
    </citation>
    <scope>NUCLEOTIDE SEQUENCE</scope>
    <source>
        <strain evidence="2">CCFEE 5810</strain>
    </source>
</reference>
<organism evidence="2 3">
    <name type="scientific">Elasticomyces elasticus</name>
    <dbReference type="NCBI Taxonomy" id="574655"/>
    <lineage>
        <taxon>Eukaryota</taxon>
        <taxon>Fungi</taxon>
        <taxon>Dikarya</taxon>
        <taxon>Ascomycota</taxon>
        <taxon>Pezizomycotina</taxon>
        <taxon>Dothideomycetes</taxon>
        <taxon>Dothideomycetidae</taxon>
        <taxon>Mycosphaerellales</taxon>
        <taxon>Teratosphaeriaceae</taxon>
        <taxon>Elasticomyces</taxon>
    </lineage>
</organism>
<name>A0AAN7W6M9_9PEZI</name>
<evidence type="ECO:0000313" key="3">
    <source>
        <dbReference type="Proteomes" id="UP001310594"/>
    </source>
</evidence>
<feature type="compositionally biased region" description="Polar residues" evidence="1">
    <location>
        <begin position="136"/>
        <end position="146"/>
    </location>
</feature>
<dbReference type="EMBL" id="JAVRQU010000011">
    <property type="protein sequence ID" value="KAK5697450.1"/>
    <property type="molecule type" value="Genomic_DNA"/>
</dbReference>
<gene>
    <name evidence="2" type="ORF">LTR97_007588</name>
</gene>
<accession>A0AAN7W6M9</accession>
<evidence type="ECO:0000313" key="2">
    <source>
        <dbReference type="EMBL" id="KAK5697450.1"/>
    </source>
</evidence>
<evidence type="ECO:0000256" key="1">
    <source>
        <dbReference type="SAM" id="MobiDB-lite"/>
    </source>
</evidence>
<dbReference type="AlphaFoldDB" id="A0AAN7W6M9"/>
<feature type="region of interest" description="Disordered" evidence="1">
    <location>
        <begin position="205"/>
        <end position="234"/>
    </location>
</feature>
<feature type="region of interest" description="Disordered" evidence="1">
    <location>
        <begin position="1"/>
        <end position="20"/>
    </location>
</feature>
<feature type="compositionally biased region" description="Basic and acidic residues" evidence="1">
    <location>
        <begin position="86"/>
        <end position="102"/>
    </location>
</feature>
<feature type="region of interest" description="Disordered" evidence="1">
    <location>
        <begin position="36"/>
        <end position="111"/>
    </location>
</feature>
<feature type="compositionally biased region" description="Basic and acidic residues" evidence="1">
    <location>
        <begin position="205"/>
        <end position="215"/>
    </location>
</feature>
<feature type="region of interest" description="Disordered" evidence="1">
    <location>
        <begin position="127"/>
        <end position="153"/>
    </location>
</feature>
<dbReference type="Proteomes" id="UP001310594">
    <property type="component" value="Unassembled WGS sequence"/>
</dbReference>